<dbReference type="PROSITE" id="PS00039">
    <property type="entry name" value="DEAD_ATP_HELICASE"/>
    <property type="match status" value="1"/>
</dbReference>
<dbReference type="PANTHER" id="PTHR47958">
    <property type="entry name" value="ATP-DEPENDENT RNA HELICASE DBP3"/>
    <property type="match status" value="1"/>
</dbReference>
<keyword evidence="4" id="KW-0963">Cytoplasm</keyword>
<dbReference type="Proteomes" id="UP001159428">
    <property type="component" value="Unassembled WGS sequence"/>
</dbReference>
<dbReference type="Gene3D" id="3.40.50.300">
    <property type="entry name" value="P-loop containing nucleotide triphosphate hydrolases"/>
    <property type="match status" value="2"/>
</dbReference>
<dbReference type="GO" id="GO:0003676">
    <property type="term" value="F:nucleic acid binding"/>
    <property type="evidence" value="ECO:0007669"/>
    <property type="project" value="InterPro"/>
</dbReference>
<evidence type="ECO:0000256" key="12">
    <source>
        <dbReference type="ARBA" id="ARBA00061633"/>
    </source>
</evidence>
<keyword evidence="5 16" id="KW-0547">Nucleotide-binding</keyword>
<feature type="compositionally biased region" description="Polar residues" evidence="17">
    <location>
        <begin position="742"/>
        <end position="752"/>
    </location>
</feature>
<feature type="domain" description="Helicase ATP-binding" evidence="18">
    <location>
        <begin position="278"/>
        <end position="453"/>
    </location>
</feature>
<evidence type="ECO:0000256" key="11">
    <source>
        <dbReference type="ARBA" id="ARBA00047984"/>
    </source>
</evidence>
<evidence type="ECO:0000256" key="3">
    <source>
        <dbReference type="ARBA" id="ARBA00012552"/>
    </source>
</evidence>
<protein>
    <recommendedName>
        <fullName evidence="13">ATP-dependent RNA helicase DDX42</fullName>
        <ecNumber evidence="3">3.6.4.13</ecNumber>
    </recommendedName>
    <alternativeName>
        <fullName evidence="14">DEAD box protein 42</fullName>
    </alternativeName>
</protein>
<evidence type="ECO:0000256" key="17">
    <source>
        <dbReference type="SAM" id="MobiDB-lite"/>
    </source>
</evidence>
<dbReference type="SMART" id="SM00487">
    <property type="entry name" value="DEXDc"/>
    <property type="match status" value="1"/>
</dbReference>
<dbReference type="GO" id="GO:0005524">
    <property type="term" value="F:ATP binding"/>
    <property type="evidence" value="ECO:0007669"/>
    <property type="project" value="UniProtKB-KW"/>
</dbReference>
<evidence type="ECO:0000256" key="6">
    <source>
        <dbReference type="ARBA" id="ARBA00022801"/>
    </source>
</evidence>
<dbReference type="GO" id="GO:0005634">
    <property type="term" value="C:nucleus"/>
    <property type="evidence" value="ECO:0007669"/>
    <property type="project" value="UniProtKB-SubCell"/>
</dbReference>
<dbReference type="InterPro" id="IPR014014">
    <property type="entry name" value="RNA_helicase_DEAD_Q_motif"/>
</dbReference>
<comment type="catalytic activity">
    <reaction evidence="11">
        <text>ATP + H2O = ADP + phosphate + H(+)</text>
        <dbReference type="Rhea" id="RHEA:13065"/>
        <dbReference type="ChEBI" id="CHEBI:15377"/>
        <dbReference type="ChEBI" id="CHEBI:15378"/>
        <dbReference type="ChEBI" id="CHEBI:30616"/>
        <dbReference type="ChEBI" id="CHEBI:43474"/>
        <dbReference type="ChEBI" id="CHEBI:456216"/>
        <dbReference type="EC" id="3.6.4.13"/>
    </reaction>
</comment>
<evidence type="ECO:0000256" key="5">
    <source>
        <dbReference type="ARBA" id="ARBA00022741"/>
    </source>
</evidence>
<feature type="compositionally biased region" description="Gly residues" evidence="17">
    <location>
        <begin position="1"/>
        <end position="17"/>
    </location>
</feature>
<dbReference type="GO" id="GO:0003724">
    <property type="term" value="F:RNA helicase activity"/>
    <property type="evidence" value="ECO:0007669"/>
    <property type="project" value="UniProtKB-EC"/>
</dbReference>
<proteinExistence type="inferred from homology"/>
<dbReference type="AlphaFoldDB" id="A0AAU9XQE7"/>
<dbReference type="InterPro" id="IPR000629">
    <property type="entry name" value="RNA-helicase_DEAD-box_CS"/>
</dbReference>
<dbReference type="PROSITE" id="PS51195">
    <property type="entry name" value="Q_MOTIF"/>
    <property type="match status" value="1"/>
</dbReference>
<evidence type="ECO:0000256" key="1">
    <source>
        <dbReference type="ARBA" id="ARBA00004123"/>
    </source>
</evidence>
<dbReference type="InterPro" id="IPR014001">
    <property type="entry name" value="Helicase_ATP-bd"/>
</dbReference>
<dbReference type="InterPro" id="IPR011545">
    <property type="entry name" value="DEAD/DEAH_box_helicase_dom"/>
</dbReference>
<comment type="similarity">
    <text evidence="12">Belongs to the DEAD box helicase family. DDX42 subfamily.</text>
</comment>
<keyword evidence="22" id="KW-1185">Reference proteome</keyword>
<organism evidence="21 22">
    <name type="scientific">Pocillopora meandrina</name>
    <dbReference type="NCBI Taxonomy" id="46732"/>
    <lineage>
        <taxon>Eukaryota</taxon>
        <taxon>Metazoa</taxon>
        <taxon>Cnidaria</taxon>
        <taxon>Anthozoa</taxon>
        <taxon>Hexacorallia</taxon>
        <taxon>Scleractinia</taxon>
        <taxon>Astrocoeniina</taxon>
        <taxon>Pocilloporidae</taxon>
        <taxon>Pocillopora</taxon>
    </lineage>
</organism>
<keyword evidence="9" id="KW-0175">Coiled coil</keyword>
<dbReference type="Pfam" id="PF00270">
    <property type="entry name" value="DEAD"/>
    <property type="match status" value="1"/>
</dbReference>
<feature type="region of interest" description="Disordered" evidence="17">
    <location>
        <begin position="125"/>
        <end position="154"/>
    </location>
</feature>
<feature type="short sequence motif" description="Q motif" evidence="15">
    <location>
        <begin position="247"/>
        <end position="275"/>
    </location>
</feature>
<dbReference type="GO" id="GO:0016787">
    <property type="term" value="F:hydrolase activity"/>
    <property type="evidence" value="ECO:0007669"/>
    <property type="project" value="UniProtKB-KW"/>
</dbReference>
<keyword evidence="10" id="KW-0539">Nucleus</keyword>
<dbReference type="SMART" id="SM00490">
    <property type="entry name" value="HELICc"/>
    <property type="match status" value="1"/>
</dbReference>
<feature type="domain" description="DEAD-box RNA helicase Q" evidence="20">
    <location>
        <begin position="247"/>
        <end position="275"/>
    </location>
</feature>
<dbReference type="SUPFAM" id="SSF52540">
    <property type="entry name" value="P-loop containing nucleoside triphosphate hydrolases"/>
    <property type="match status" value="1"/>
</dbReference>
<evidence type="ECO:0000256" key="8">
    <source>
        <dbReference type="ARBA" id="ARBA00022840"/>
    </source>
</evidence>
<dbReference type="FunFam" id="3.40.50.300:FF:000524">
    <property type="entry name" value="ATP-dependent RNA helicase DDX42"/>
    <property type="match status" value="1"/>
</dbReference>
<evidence type="ECO:0000256" key="15">
    <source>
        <dbReference type="PROSITE-ProRule" id="PRU00552"/>
    </source>
</evidence>
<dbReference type="PROSITE" id="PS51194">
    <property type="entry name" value="HELICASE_CTER"/>
    <property type="match status" value="1"/>
</dbReference>
<feature type="region of interest" description="Disordered" evidence="17">
    <location>
        <begin position="690"/>
        <end position="715"/>
    </location>
</feature>
<evidence type="ECO:0000256" key="9">
    <source>
        <dbReference type="ARBA" id="ARBA00023054"/>
    </source>
</evidence>
<keyword evidence="7 16" id="KW-0347">Helicase</keyword>
<evidence type="ECO:0000256" key="10">
    <source>
        <dbReference type="ARBA" id="ARBA00023242"/>
    </source>
</evidence>
<feature type="compositionally biased region" description="Basic and acidic residues" evidence="17">
    <location>
        <begin position="645"/>
        <end position="657"/>
    </location>
</feature>
<feature type="region of interest" description="Disordered" evidence="17">
    <location>
        <begin position="25"/>
        <end position="109"/>
    </location>
</feature>
<feature type="compositionally biased region" description="Acidic residues" evidence="17">
    <location>
        <begin position="75"/>
        <end position="93"/>
    </location>
</feature>
<evidence type="ECO:0000259" key="19">
    <source>
        <dbReference type="PROSITE" id="PS51194"/>
    </source>
</evidence>
<feature type="compositionally biased region" description="Polar residues" evidence="17">
    <location>
        <begin position="51"/>
        <end position="62"/>
    </location>
</feature>
<accession>A0AAU9XQE7</accession>
<dbReference type="Pfam" id="PF00271">
    <property type="entry name" value="Helicase_C"/>
    <property type="match status" value="1"/>
</dbReference>
<evidence type="ECO:0000256" key="16">
    <source>
        <dbReference type="RuleBase" id="RU000492"/>
    </source>
</evidence>
<evidence type="ECO:0000256" key="14">
    <source>
        <dbReference type="ARBA" id="ARBA00075438"/>
    </source>
</evidence>
<dbReference type="InterPro" id="IPR001650">
    <property type="entry name" value="Helicase_C-like"/>
</dbReference>
<evidence type="ECO:0000256" key="7">
    <source>
        <dbReference type="ARBA" id="ARBA00022806"/>
    </source>
</evidence>
<comment type="caution">
    <text evidence="21">The sequence shown here is derived from an EMBL/GenBank/DDBJ whole genome shotgun (WGS) entry which is preliminary data.</text>
</comment>
<dbReference type="PROSITE" id="PS51192">
    <property type="entry name" value="HELICASE_ATP_BIND_1"/>
    <property type="match status" value="1"/>
</dbReference>
<dbReference type="EC" id="3.6.4.13" evidence="3"/>
<feature type="region of interest" description="Disordered" evidence="17">
    <location>
        <begin position="638"/>
        <end position="678"/>
    </location>
</feature>
<feature type="region of interest" description="Disordered" evidence="17">
    <location>
        <begin position="1"/>
        <end position="20"/>
    </location>
</feature>
<keyword evidence="8 16" id="KW-0067">ATP-binding</keyword>
<evidence type="ECO:0000256" key="4">
    <source>
        <dbReference type="ARBA" id="ARBA00022490"/>
    </source>
</evidence>
<feature type="region of interest" description="Disordered" evidence="17">
    <location>
        <begin position="742"/>
        <end position="780"/>
    </location>
</feature>
<evidence type="ECO:0000259" key="18">
    <source>
        <dbReference type="PROSITE" id="PS51192"/>
    </source>
</evidence>
<dbReference type="GO" id="GO:0005737">
    <property type="term" value="C:cytoplasm"/>
    <property type="evidence" value="ECO:0007669"/>
    <property type="project" value="UniProtKB-SubCell"/>
</dbReference>
<reference evidence="21 22" key="1">
    <citation type="submission" date="2022-05" db="EMBL/GenBank/DDBJ databases">
        <authorList>
            <consortium name="Genoscope - CEA"/>
            <person name="William W."/>
        </authorList>
    </citation>
    <scope>NUCLEOTIDE SEQUENCE [LARGE SCALE GENOMIC DNA]</scope>
</reference>
<name>A0AAU9XQE7_9CNID</name>
<dbReference type="InterPro" id="IPR027417">
    <property type="entry name" value="P-loop_NTPase"/>
</dbReference>
<evidence type="ECO:0000313" key="22">
    <source>
        <dbReference type="Proteomes" id="UP001159428"/>
    </source>
</evidence>
<dbReference type="FunFam" id="3.40.50.300:FF:000079">
    <property type="entry name" value="probable ATP-dependent RNA helicase DDX17"/>
    <property type="match status" value="1"/>
</dbReference>
<evidence type="ECO:0000256" key="13">
    <source>
        <dbReference type="ARBA" id="ARBA00068282"/>
    </source>
</evidence>
<evidence type="ECO:0000313" key="21">
    <source>
        <dbReference type="EMBL" id="CAH3154557.1"/>
    </source>
</evidence>
<dbReference type="CDD" id="cd17952">
    <property type="entry name" value="DEADc_DDX42"/>
    <property type="match status" value="1"/>
</dbReference>
<comment type="subcellular location">
    <subcellularLocation>
        <location evidence="2">Cytoplasm</location>
    </subcellularLocation>
    <subcellularLocation>
        <location evidence="1">Nucleus</location>
    </subcellularLocation>
</comment>
<feature type="domain" description="Helicase C-terminal" evidence="19">
    <location>
        <begin position="481"/>
        <end position="626"/>
    </location>
</feature>
<dbReference type="CDD" id="cd18787">
    <property type="entry name" value="SF2_C_DEAD"/>
    <property type="match status" value="1"/>
</dbReference>
<evidence type="ECO:0000256" key="2">
    <source>
        <dbReference type="ARBA" id="ARBA00004496"/>
    </source>
</evidence>
<evidence type="ECO:0000259" key="20">
    <source>
        <dbReference type="PROSITE" id="PS51195"/>
    </source>
</evidence>
<dbReference type="EMBL" id="CALNXJ010000056">
    <property type="protein sequence ID" value="CAH3154557.1"/>
    <property type="molecule type" value="Genomic_DNA"/>
</dbReference>
<gene>
    <name evidence="21" type="ORF">PMEA_00027602</name>
</gene>
<feature type="compositionally biased region" description="Basic and acidic residues" evidence="17">
    <location>
        <begin position="130"/>
        <end position="145"/>
    </location>
</feature>
<sequence length="780" mass="85869">MFHKGGPGKQRGFGFGGFSLAAKKEDPLPANIGSGMPVSTSGGSAKKNHSSHGQGFHGTSSFPLPGARKPIFVDSDNEDDETKFVDDDDESEDIPSSRKLDDDDDEEEDELDKFMAGIQNEVQKEANLSAKEKSDKDKKKIRRDDIEEEDDQESYFNYIKNAPVIAYPDDEEEIEYDSDGNPIAPEKSKIIVPLPAVDHFEIDYPPFEKNFYIEHTEIAKLTNQDVQDLRRKLGMKVSGAQPTKPSISFAHFSFDEQLMGAIRKSEYTQPTPIQCQAIPVALSGRDIIGIAKTGSGKTAAFLWPALVHIMDQPELEPGDGPIALICAPTRELCQQIFAEARRFGKVYNIHAVAVFGGGNKYEQSKALQEGAEIVVATPGRLIDHVKAKGTNLKRVTYLVFDEADRMFDMGFEPQVRSIANNVRPDRQTLLFSATFKKKVEMLCRDILTDPIRVVVGELGEANEDVTQIVEILPSISDKWTWLTRHLVSFTSAGSVLIFVTKKANSEELASKLKTKDFEVVLLHGDMDQFERDKVINSFKKQEIPILVATDVAARGLDIPSIKTVINYDVARDIHTHTHRIGRTGRAGEKGVAYTLLTSADQNFSGDLVRNLEGANQVVPEALMEMALKNAWFRKSRFRQGKGKASGREGRPRMRERPGLGMQGSSGNQAGDGRGAQYSYAESSYPQSSFVSSTSSKTSFRPSSSSASGGVFGSSARNDRTSALKAAFQAQYKSHFCAASSSASNTWDATSHHSTAKPPDSRPQSSKPQKPAVKKSRWDPA</sequence>
<keyword evidence="6 16" id="KW-0378">Hydrolase</keyword>